<dbReference type="Proteomes" id="UP000664132">
    <property type="component" value="Unassembled WGS sequence"/>
</dbReference>
<evidence type="ECO:0008006" key="3">
    <source>
        <dbReference type="Google" id="ProtNLM"/>
    </source>
</evidence>
<dbReference type="Gene3D" id="1.25.40.10">
    <property type="entry name" value="Tetratricopeptide repeat domain"/>
    <property type="match status" value="1"/>
</dbReference>
<organism evidence="1 2">
    <name type="scientific">Cadophora malorum</name>
    <dbReference type="NCBI Taxonomy" id="108018"/>
    <lineage>
        <taxon>Eukaryota</taxon>
        <taxon>Fungi</taxon>
        <taxon>Dikarya</taxon>
        <taxon>Ascomycota</taxon>
        <taxon>Pezizomycotina</taxon>
        <taxon>Leotiomycetes</taxon>
        <taxon>Helotiales</taxon>
        <taxon>Ploettnerulaceae</taxon>
        <taxon>Cadophora</taxon>
    </lineage>
</organism>
<dbReference type="InterPro" id="IPR011990">
    <property type="entry name" value="TPR-like_helical_dom_sf"/>
</dbReference>
<dbReference type="AlphaFoldDB" id="A0A8H7WJ10"/>
<dbReference type="EMBL" id="JAFJYH010000009">
    <property type="protein sequence ID" value="KAG4425568.1"/>
    <property type="molecule type" value="Genomic_DNA"/>
</dbReference>
<sequence length="274" mass="29707">MGANNHGIDPWTLGVIASILDKCESLGQRKFGRDLLVTAASFGDRASNFKLVHAATSQGRLHDVTESLQHVGILAKTGNDPQAMALLGMALFSQRKEQEALTWLRRASAGALDFPGAADALILEGRILMSHDKSGAMAVFQRAADELDDPNAYFYLSKLVPPDLAAREVYLIKAAASGVMEASHNLGVIELAKINKGGKQPKALDDYGMARDWTEVAAEGGFGLSMLNMAMMYRNVGLRDQAMEWLEKAGEDTKVLEEAQALRENWDSEDALEG</sequence>
<gene>
    <name evidence="1" type="ORF">IFR04_001265</name>
</gene>
<evidence type="ECO:0000313" key="1">
    <source>
        <dbReference type="EMBL" id="KAG4425568.1"/>
    </source>
</evidence>
<proteinExistence type="predicted"/>
<dbReference type="OrthoDB" id="5379420at2759"/>
<name>A0A8H7WJ10_9HELO</name>
<evidence type="ECO:0000313" key="2">
    <source>
        <dbReference type="Proteomes" id="UP000664132"/>
    </source>
</evidence>
<dbReference type="Pfam" id="PF13374">
    <property type="entry name" value="TPR_10"/>
    <property type="match status" value="1"/>
</dbReference>
<accession>A0A8H7WJ10</accession>
<comment type="caution">
    <text evidence="1">The sequence shown here is derived from an EMBL/GenBank/DDBJ whole genome shotgun (WGS) entry which is preliminary data.</text>
</comment>
<dbReference type="SUPFAM" id="SSF81901">
    <property type="entry name" value="HCP-like"/>
    <property type="match status" value="2"/>
</dbReference>
<keyword evidence="2" id="KW-1185">Reference proteome</keyword>
<reference evidence="1" key="1">
    <citation type="submission" date="2021-02" db="EMBL/GenBank/DDBJ databases">
        <title>Genome sequence Cadophora malorum strain M34.</title>
        <authorList>
            <person name="Stefanovic E."/>
            <person name="Vu D."/>
            <person name="Scully C."/>
            <person name="Dijksterhuis J."/>
            <person name="Roader J."/>
            <person name="Houbraken J."/>
        </authorList>
    </citation>
    <scope>NUCLEOTIDE SEQUENCE</scope>
    <source>
        <strain evidence="1">M34</strain>
    </source>
</reference>
<protein>
    <recommendedName>
        <fullName evidence="3">Sel1 repeat family protein</fullName>
    </recommendedName>
</protein>